<protein>
    <submittedName>
        <fullName evidence="3">Uncharacterized protein LOC132542692</fullName>
    </submittedName>
</protein>
<evidence type="ECO:0000313" key="2">
    <source>
        <dbReference type="Proteomes" id="UP001652624"/>
    </source>
</evidence>
<dbReference type="RefSeq" id="XP_060061377.1">
    <property type="nucleotide sequence ID" value="XM_060205394.1"/>
</dbReference>
<gene>
    <name evidence="3" type="primary">LOC132542692</name>
</gene>
<keyword evidence="2" id="KW-1185">Reference proteome</keyword>
<dbReference type="GeneID" id="132542692"/>
<accession>A0ABM3YJX9</accession>
<reference evidence="3" key="1">
    <citation type="submission" date="2025-08" db="UniProtKB">
        <authorList>
            <consortium name="RefSeq"/>
        </authorList>
    </citation>
    <scope>IDENTIFICATION</scope>
</reference>
<feature type="compositionally biased region" description="Basic residues" evidence="1">
    <location>
        <begin position="191"/>
        <end position="200"/>
    </location>
</feature>
<sequence>MTLKEVETMRALGNWCTMPENTQVYGCFNSVEVSGPGTLHFDKLQEFTSIPVKCHIAALSLTFSKGPALLGVQVAAAGEPERTVAALGRVVRVGPETRGSGADTPAAGESSGRCVCNRRQDTGRWSCGPGLHQEELLGLGTDVWGRGCVCQCQCRRLEFNQDGGSPPRPPAGRLSSPGRVGAPVAAQAGARSRRPRRQAPRRLVPGPPTWVSTPRRSQRFGPAGGDSSWAPWKTPRAAGGRRDGSGVRAWGRRTGTGSDSRPGSRGRAALPPALSSLTAQPPLLLPLLLQNTRGQREQKYNAAAPRRPGPV</sequence>
<evidence type="ECO:0000313" key="3">
    <source>
        <dbReference type="RefSeq" id="XP_060061377.1"/>
    </source>
</evidence>
<name>A0ABM3YJX9_ERIEU</name>
<feature type="region of interest" description="Disordered" evidence="1">
    <location>
        <begin position="159"/>
        <end position="311"/>
    </location>
</feature>
<organism evidence="2 3">
    <name type="scientific">Erinaceus europaeus</name>
    <name type="common">Western European hedgehog</name>
    <dbReference type="NCBI Taxonomy" id="9365"/>
    <lineage>
        <taxon>Eukaryota</taxon>
        <taxon>Metazoa</taxon>
        <taxon>Chordata</taxon>
        <taxon>Craniata</taxon>
        <taxon>Vertebrata</taxon>
        <taxon>Euteleostomi</taxon>
        <taxon>Mammalia</taxon>
        <taxon>Eutheria</taxon>
        <taxon>Laurasiatheria</taxon>
        <taxon>Eulipotyphla</taxon>
        <taxon>Erinaceidae</taxon>
        <taxon>Erinaceinae</taxon>
        <taxon>Erinaceus</taxon>
    </lineage>
</organism>
<feature type="compositionally biased region" description="Low complexity" evidence="1">
    <location>
        <begin position="268"/>
        <end position="290"/>
    </location>
</feature>
<proteinExistence type="predicted"/>
<dbReference type="Proteomes" id="UP001652624">
    <property type="component" value="Chromosome 13"/>
</dbReference>
<evidence type="ECO:0000256" key="1">
    <source>
        <dbReference type="SAM" id="MobiDB-lite"/>
    </source>
</evidence>